<dbReference type="Proteomes" id="UP000032160">
    <property type="component" value="Chromosome I"/>
</dbReference>
<reference evidence="2 3" key="1">
    <citation type="journal article" date="2014" name="Front. Genet.">
        <title>Genome and metabolic network of "Candidatus Phaeomarinobacter ectocarpi" Ec32, a new candidate genus of Alphaproteobacteria frequently associated with brown algae.</title>
        <authorList>
            <person name="Dittami S.M."/>
            <person name="Barbeyron T."/>
            <person name="Boyen C."/>
            <person name="Cambefort J."/>
            <person name="Collet G."/>
            <person name="Delage L."/>
            <person name="Gobet A."/>
            <person name="Groisillier A."/>
            <person name="Leblanc C."/>
            <person name="Michel G."/>
            <person name="Scornet D."/>
            <person name="Siegel A."/>
            <person name="Tapia J.E."/>
            <person name="Tonon T."/>
        </authorList>
    </citation>
    <scope>NUCLEOTIDE SEQUENCE [LARGE SCALE GENOMIC DNA]</scope>
    <source>
        <strain evidence="2 3">Ec32</strain>
    </source>
</reference>
<sequence length="359" mass="39113">MTIRRASKWLVALGMAWAAASSAQAAVNDAAITGSAAPKALSEYGFFDDLSAQTPADRVLPYDLITPLFTDYAEKLRFVYVPDGETAQYNPDDVFALPVGSALIKTFAYPQDARAPGEDLRLIETRILAHTPKGWRTYPYVWNADMTDAVLSPLGAKLDVSWITADGTSRTIRYAVPNMNQCRSCHVKGTGRDRVTVPIGPEAKHLNKDYSYTDGITNQLLKWTEAGILTGTPDDPDDAPRIARWDDATLPIADRARGYLDINCAHCHAPDGPAHTSGLYLDTRATTPAQYGIFKRPVAAGRGSGGHDFSINPGDPDSSIIVYRMDSTDPGIMMPELGRSTIHREGVALIREWIAGMDN</sequence>
<evidence type="ECO:0000313" key="2">
    <source>
        <dbReference type="EMBL" id="CDO59616.1"/>
    </source>
</evidence>
<evidence type="ECO:0000313" key="3">
    <source>
        <dbReference type="Proteomes" id="UP000032160"/>
    </source>
</evidence>
<gene>
    <name evidence="2" type="ORF">BN1012_Phect1402</name>
</gene>
<dbReference type="RefSeq" id="WP_197538313.1">
    <property type="nucleotide sequence ID" value="NZ_HG966617.1"/>
</dbReference>
<dbReference type="KEGG" id="pect:BN1012_Phect1402"/>
<dbReference type="AlphaFoldDB" id="X5MMX5"/>
<dbReference type="HOGENOM" id="CLU_035802_0_0_5"/>
<accession>X5MMX5</accession>
<protein>
    <submittedName>
        <fullName evidence="2">Uncharacterized protein</fullName>
    </submittedName>
</protein>
<proteinExistence type="predicted"/>
<dbReference type="NCBIfam" id="TIGR03806">
    <property type="entry name" value="chp_HNE_0200"/>
    <property type="match status" value="1"/>
</dbReference>
<dbReference type="EMBL" id="HG966617">
    <property type="protein sequence ID" value="CDO59616.1"/>
    <property type="molecule type" value="Genomic_DNA"/>
</dbReference>
<evidence type="ECO:0000256" key="1">
    <source>
        <dbReference type="SAM" id="SignalP"/>
    </source>
</evidence>
<dbReference type="InterPro" id="IPR022269">
    <property type="entry name" value="SO_2930-like_C"/>
</dbReference>
<feature type="chain" id="PRO_5004958993" evidence="1">
    <location>
        <begin position="26"/>
        <end position="359"/>
    </location>
</feature>
<feature type="signal peptide" evidence="1">
    <location>
        <begin position="1"/>
        <end position="25"/>
    </location>
</feature>
<dbReference type="STRING" id="1458461.BN1012_Phect1402"/>
<keyword evidence="3" id="KW-1185">Reference proteome</keyword>
<name>X5MMX5_9HYPH</name>
<organism evidence="2 3">
    <name type="scientific">Candidatus Phaeomarinibacter ectocarpi</name>
    <dbReference type="NCBI Taxonomy" id="1458461"/>
    <lineage>
        <taxon>Bacteria</taxon>
        <taxon>Pseudomonadati</taxon>
        <taxon>Pseudomonadota</taxon>
        <taxon>Alphaproteobacteria</taxon>
        <taxon>Hyphomicrobiales</taxon>
        <taxon>Parvibaculaceae</taxon>
        <taxon>Candidatus Phaeomarinibacter</taxon>
    </lineage>
</organism>
<dbReference type="PATRIC" id="fig|1458461.3.peg.1401"/>
<keyword evidence="1" id="KW-0732">Signal</keyword>